<proteinExistence type="predicted"/>
<reference evidence="3 4" key="1">
    <citation type="submission" date="2017-10" db="EMBL/GenBank/DDBJ databases">
        <title>Whole genome sequencing of Pseudoxanthomonas broegbernensis DSM 12573(T).</title>
        <authorList>
            <person name="Kumar S."/>
            <person name="Bansal K."/>
            <person name="Kaur A."/>
            <person name="Patil P."/>
            <person name="Sharma S."/>
            <person name="Patil P.B."/>
        </authorList>
    </citation>
    <scope>NUCLEOTIDE SEQUENCE [LARGE SCALE GENOMIC DNA]</scope>
    <source>
        <strain evidence="3 4">DSM 12573</strain>
    </source>
</reference>
<dbReference type="AlphaFoldDB" id="A0A7V8K7J9"/>
<accession>A0A7V8K7J9</accession>
<dbReference type="Proteomes" id="UP000462066">
    <property type="component" value="Unassembled WGS sequence"/>
</dbReference>
<name>A0A7V8K7J9_9GAMM</name>
<sequence length="91" mass="9816">MRAAWAILAGLALGGGLAWWLGRDASPERSPEAHQRAERAAAAQAEDALRPLYRWRDAAGNLQITDAPPGSGPYERIAREPESGIRIEAGR</sequence>
<evidence type="ECO:0000313" key="3">
    <source>
        <dbReference type="EMBL" id="KAF1686597.1"/>
    </source>
</evidence>
<dbReference type="InterPro" id="IPR025392">
    <property type="entry name" value="DUF4124"/>
</dbReference>
<feature type="compositionally biased region" description="Basic and acidic residues" evidence="1">
    <location>
        <begin position="76"/>
        <end position="91"/>
    </location>
</feature>
<dbReference type="EMBL" id="MWIP01000005">
    <property type="protein sequence ID" value="KAF1686597.1"/>
    <property type="molecule type" value="Genomic_DNA"/>
</dbReference>
<protein>
    <recommendedName>
        <fullName evidence="2">DUF4124 domain-containing protein</fullName>
    </recommendedName>
</protein>
<evidence type="ECO:0000256" key="1">
    <source>
        <dbReference type="SAM" id="MobiDB-lite"/>
    </source>
</evidence>
<evidence type="ECO:0000313" key="4">
    <source>
        <dbReference type="Proteomes" id="UP000462066"/>
    </source>
</evidence>
<dbReference type="RefSeq" id="WP_162310709.1">
    <property type="nucleotide sequence ID" value="NZ_JACHGU010000001.1"/>
</dbReference>
<gene>
    <name evidence="3" type="ORF">B1992_06705</name>
</gene>
<organism evidence="3 4">
    <name type="scientific">Pseudoxanthomonas broegbernensis</name>
    <dbReference type="NCBI Taxonomy" id="83619"/>
    <lineage>
        <taxon>Bacteria</taxon>
        <taxon>Pseudomonadati</taxon>
        <taxon>Pseudomonadota</taxon>
        <taxon>Gammaproteobacteria</taxon>
        <taxon>Lysobacterales</taxon>
        <taxon>Lysobacteraceae</taxon>
        <taxon>Pseudoxanthomonas</taxon>
    </lineage>
</organism>
<keyword evidence="4" id="KW-1185">Reference proteome</keyword>
<dbReference type="Pfam" id="PF13511">
    <property type="entry name" value="DUF4124"/>
    <property type="match status" value="1"/>
</dbReference>
<evidence type="ECO:0000259" key="2">
    <source>
        <dbReference type="Pfam" id="PF13511"/>
    </source>
</evidence>
<feature type="region of interest" description="Disordered" evidence="1">
    <location>
        <begin position="64"/>
        <end position="91"/>
    </location>
</feature>
<comment type="caution">
    <text evidence="3">The sequence shown here is derived from an EMBL/GenBank/DDBJ whole genome shotgun (WGS) entry which is preliminary data.</text>
</comment>
<feature type="domain" description="DUF4124" evidence="2">
    <location>
        <begin position="51"/>
        <end position="81"/>
    </location>
</feature>